<feature type="compositionally biased region" description="Basic and acidic residues" evidence="1">
    <location>
        <begin position="8"/>
        <end position="18"/>
    </location>
</feature>
<evidence type="ECO:0000256" key="1">
    <source>
        <dbReference type="SAM" id="MobiDB-lite"/>
    </source>
</evidence>
<accession>A0ABS8CM67</accession>
<gene>
    <name evidence="2" type="ORF">H0485_10775</name>
</gene>
<protein>
    <submittedName>
        <fullName evidence="2">Winged helix-turn-helix domain-containing protein</fullName>
    </submittedName>
</protein>
<sequence length="154" mass="16840">MVSLAIDRPARRDGDSTNRGKPMSRAELARLWTGNTLSAADIGKTLGISGAAVSWRAKALGLPARALGPKHGFDPEGELFQRMWRANVRPSEMGRFFGVREQAINWNARKLGMTRDCNRHNSIGLAEFAAVELAARMAQAAATERAQAPRRLKS</sequence>
<evidence type="ECO:0000313" key="3">
    <source>
        <dbReference type="Proteomes" id="UP001198571"/>
    </source>
</evidence>
<dbReference type="RefSeq" id="WP_226935424.1">
    <property type="nucleotide sequence ID" value="NZ_JACDXX010000008.1"/>
</dbReference>
<proteinExistence type="predicted"/>
<dbReference type="Proteomes" id="UP001198571">
    <property type="component" value="Unassembled WGS sequence"/>
</dbReference>
<comment type="caution">
    <text evidence="2">The sequence shown here is derived from an EMBL/GenBank/DDBJ whole genome shotgun (WGS) entry which is preliminary data.</text>
</comment>
<name>A0ABS8CM67_9RHOB</name>
<reference evidence="2 3" key="1">
    <citation type="submission" date="2020-07" db="EMBL/GenBank/DDBJ databases">
        <title>Pseudogemmobacter sp. nov., isolated from poultry manure in Taiwan.</title>
        <authorList>
            <person name="Lin S.-Y."/>
            <person name="Tang Y.-S."/>
            <person name="Young C.-C."/>
        </authorList>
    </citation>
    <scope>NUCLEOTIDE SEQUENCE [LARGE SCALE GENOMIC DNA]</scope>
    <source>
        <strain evidence="2 3">CC-YST710</strain>
    </source>
</reference>
<keyword evidence="3" id="KW-1185">Reference proteome</keyword>
<feature type="region of interest" description="Disordered" evidence="1">
    <location>
        <begin position="1"/>
        <end position="23"/>
    </location>
</feature>
<evidence type="ECO:0000313" key="2">
    <source>
        <dbReference type="EMBL" id="MCB5410482.1"/>
    </source>
</evidence>
<organism evidence="2 3">
    <name type="scientific">Pseudogemmobacter faecipullorum</name>
    <dbReference type="NCBI Taxonomy" id="2755041"/>
    <lineage>
        <taxon>Bacteria</taxon>
        <taxon>Pseudomonadati</taxon>
        <taxon>Pseudomonadota</taxon>
        <taxon>Alphaproteobacteria</taxon>
        <taxon>Rhodobacterales</taxon>
        <taxon>Paracoccaceae</taxon>
        <taxon>Pseudogemmobacter</taxon>
    </lineage>
</organism>
<dbReference type="EMBL" id="JACDXX010000008">
    <property type="protein sequence ID" value="MCB5410482.1"/>
    <property type="molecule type" value="Genomic_DNA"/>
</dbReference>